<feature type="transmembrane region" description="Helical" evidence="1">
    <location>
        <begin position="123"/>
        <end position="152"/>
    </location>
</feature>
<feature type="transmembrane region" description="Helical" evidence="1">
    <location>
        <begin position="158"/>
        <end position="179"/>
    </location>
</feature>
<dbReference type="AlphaFoldDB" id="A0A1H1YRH5"/>
<feature type="transmembrane region" description="Helical" evidence="1">
    <location>
        <begin position="238"/>
        <end position="258"/>
    </location>
</feature>
<feature type="transmembrane region" description="Helical" evidence="1">
    <location>
        <begin position="508"/>
        <end position="526"/>
    </location>
</feature>
<keyword evidence="1" id="KW-0472">Membrane</keyword>
<gene>
    <name evidence="2" type="ORF">SAMN04489717_5651</name>
</gene>
<name>A0A1H1YRH5_9ACTN</name>
<proteinExistence type="predicted"/>
<sequence length="534" mass="54406">MSALVGTRRMVRLILRRDRFVMPLWIVLIGLLPASLASGTRDLYPTLAQQEQYAQTAGTNPTFLALYGPLHASGIGGLVAQRVGFFPVVLAVISILTVVRHTRTEEDAGRRELLGSTVLGRQAGLAAALLVTVCANLVFGLLMAAGLVGAGLPATGSYAVGFGCALGGCVFAALAGLAAQLTEGAGAARAIALGALGAAFVLRVAGDVGGPDSGAAWLSWLSPIGWSHAVRAYGDERWWIFGLAAAVTVVLAVAAAALSARRDLGAGILPARLGPAQASPRLSGAFGLAWRLHRGLLLGWTITLALLGVVYGGVADGVRDMMDGSPQLKEMFQRMGGQSAIVDATLAAMLGTIGLIAAAYAVQAALRMRAEETSGRAEPVLATAVGRVTWVGSHLVFALLGPTVALAAAGVTAGLAHGANADDVGGQLPRVLAGAMVQLPAVWVLAGVAMALVGLAPRLAAASWAVFAAFLLVGQVGVLLGLSQKVLDLSPFTHIPRLPGGHASATPLLWLTLVAAVLVVAGLVGIRRRDVPVG</sequence>
<feature type="transmembrane region" description="Helical" evidence="1">
    <location>
        <begin position="462"/>
        <end position="482"/>
    </location>
</feature>
<evidence type="ECO:0000256" key="1">
    <source>
        <dbReference type="SAM" id="Phobius"/>
    </source>
</evidence>
<feature type="transmembrane region" description="Helical" evidence="1">
    <location>
        <begin position="296"/>
        <end position="315"/>
    </location>
</feature>
<dbReference type="STRING" id="117157.SAMN04489717_5651"/>
<organism evidence="2 3">
    <name type="scientific">Actinopolymorpha singaporensis</name>
    <dbReference type="NCBI Taxonomy" id="117157"/>
    <lineage>
        <taxon>Bacteria</taxon>
        <taxon>Bacillati</taxon>
        <taxon>Actinomycetota</taxon>
        <taxon>Actinomycetes</taxon>
        <taxon>Propionibacteriales</taxon>
        <taxon>Actinopolymorphaceae</taxon>
        <taxon>Actinopolymorpha</taxon>
    </lineage>
</organism>
<accession>A0A1H1YRH5</accession>
<keyword evidence="1" id="KW-1133">Transmembrane helix</keyword>
<protein>
    <submittedName>
        <fullName evidence="2">ABC-2 type transport system permease protein</fullName>
    </submittedName>
</protein>
<keyword evidence="1" id="KW-0812">Transmembrane</keyword>
<evidence type="ECO:0000313" key="2">
    <source>
        <dbReference type="EMBL" id="SDT23983.1"/>
    </source>
</evidence>
<keyword evidence="3" id="KW-1185">Reference proteome</keyword>
<dbReference type="Proteomes" id="UP000198983">
    <property type="component" value="Chromosome I"/>
</dbReference>
<dbReference type="RefSeq" id="WP_092656663.1">
    <property type="nucleotide sequence ID" value="NZ_LT629732.1"/>
</dbReference>
<feature type="transmembrane region" description="Helical" evidence="1">
    <location>
        <begin position="83"/>
        <end position="102"/>
    </location>
</feature>
<feature type="transmembrane region" description="Helical" evidence="1">
    <location>
        <begin position="335"/>
        <end position="362"/>
    </location>
</feature>
<dbReference type="OrthoDB" id="2014935at2"/>
<feature type="transmembrane region" description="Helical" evidence="1">
    <location>
        <begin position="431"/>
        <end position="455"/>
    </location>
</feature>
<dbReference type="EMBL" id="LT629732">
    <property type="protein sequence ID" value="SDT23983.1"/>
    <property type="molecule type" value="Genomic_DNA"/>
</dbReference>
<feature type="transmembrane region" description="Helical" evidence="1">
    <location>
        <begin position="186"/>
        <end position="205"/>
    </location>
</feature>
<evidence type="ECO:0000313" key="3">
    <source>
        <dbReference type="Proteomes" id="UP000198983"/>
    </source>
</evidence>
<reference evidence="2 3" key="1">
    <citation type="submission" date="2016-10" db="EMBL/GenBank/DDBJ databases">
        <authorList>
            <person name="de Groot N.N."/>
        </authorList>
    </citation>
    <scope>NUCLEOTIDE SEQUENCE [LARGE SCALE GENOMIC DNA]</scope>
    <source>
        <strain evidence="2 3">DSM 22024</strain>
    </source>
</reference>
<feature type="transmembrane region" description="Helical" evidence="1">
    <location>
        <begin position="395"/>
        <end position="419"/>
    </location>
</feature>